<proteinExistence type="predicted"/>
<name>A0A173UXG6_9FIRM</name>
<dbReference type="PaxDb" id="166486-ERS852572_02356"/>
<dbReference type="Proteomes" id="UP000095350">
    <property type="component" value="Unassembled WGS sequence"/>
</dbReference>
<dbReference type="EMBL" id="CYXZ01000017">
    <property type="protein sequence ID" value="CUN19080.1"/>
    <property type="molecule type" value="Genomic_DNA"/>
</dbReference>
<protein>
    <submittedName>
        <fullName evidence="1">Uncharacterized protein</fullName>
    </submittedName>
</protein>
<accession>A0A173UXG6</accession>
<evidence type="ECO:0000313" key="2">
    <source>
        <dbReference type="Proteomes" id="UP000095350"/>
    </source>
</evidence>
<dbReference type="STRING" id="166486.ERS852572_02356"/>
<dbReference type="AlphaFoldDB" id="A0A173UXG6"/>
<gene>
    <name evidence="1" type="ORF">ERS852572_02356</name>
</gene>
<sequence length="36" mass="4228">MRIIKSKKSAKNVEKYQNEYNIKDIGIKTAEDREGE</sequence>
<organism evidence="1 2">
    <name type="scientific">Roseburia intestinalis</name>
    <dbReference type="NCBI Taxonomy" id="166486"/>
    <lineage>
        <taxon>Bacteria</taxon>
        <taxon>Bacillati</taxon>
        <taxon>Bacillota</taxon>
        <taxon>Clostridia</taxon>
        <taxon>Lachnospirales</taxon>
        <taxon>Lachnospiraceae</taxon>
        <taxon>Roseburia</taxon>
    </lineage>
</organism>
<evidence type="ECO:0000313" key="1">
    <source>
        <dbReference type="EMBL" id="CUN19080.1"/>
    </source>
</evidence>
<reference evidence="1 2" key="1">
    <citation type="submission" date="2015-09" db="EMBL/GenBank/DDBJ databases">
        <authorList>
            <consortium name="Pathogen Informatics"/>
        </authorList>
    </citation>
    <scope>NUCLEOTIDE SEQUENCE [LARGE SCALE GENOMIC DNA]</scope>
    <source>
        <strain evidence="1 2">2789STDY5834960</strain>
    </source>
</reference>